<accession>A0AAV9FZI7</accession>
<gene>
    <name evidence="1" type="ORF">QBC34DRAFT_37370</name>
</gene>
<proteinExistence type="predicted"/>
<dbReference type="EMBL" id="MU866035">
    <property type="protein sequence ID" value="KAK4442064.1"/>
    <property type="molecule type" value="Genomic_DNA"/>
</dbReference>
<dbReference type="Proteomes" id="UP001321760">
    <property type="component" value="Unassembled WGS sequence"/>
</dbReference>
<sequence length="301" mass="33362">MVSGLEIAGVILASIPLIISALEHHGKGVTMLRVLCEYERGIRVLVRGLRTELDKFQDVCKALLFSSMPPLQIDFILRNPLAGPWRDARFKKSILARLGKSSVVFDVSVTNIHKALDLMKGQMEHSPSDKSGFLSRKRLICDDIMSTIVANVTELQGLANGLRKAEPELPTPAAMSVSNDGWSKMRNIRNLSSNNLAKVLSTTLRRSSRENLGTALESTQIAKVAHEDRKTMVTRILVLHVGISFRKRGPVEGGEIHEPKLNKRQTWQETIKRGTKGTLTQAALELPSPHLKIARKRRGTA</sequence>
<dbReference type="PANTHER" id="PTHR35186:SF4">
    <property type="entry name" value="PRION-INHIBITION AND PROPAGATION HELO DOMAIN-CONTAINING PROTEIN"/>
    <property type="match status" value="1"/>
</dbReference>
<evidence type="ECO:0000313" key="2">
    <source>
        <dbReference type="Proteomes" id="UP001321760"/>
    </source>
</evidence>
<evidence type="ECO:0000313" key="1">
    <source>
        <dbReference type="EMBL" id="KAK4442064.1"/>
    </source>
</evidence>
<reference evidence="1" key="2">
    <citation type="submission" date="2023-05" db="EMBL/GenBank/DDBJ databases">
        <authorList>
            <consortium name="Lawrence Berkeley National Laboratory"/>
            <person name="Steindorff A."/>
            <person name="Hensen N."/>
            <person name="Bonometti L."/>
            <person name="Westerberg I."/>
            <person name="Brannstrom I.O."/>
            <person name="Guillou S."/>
            <person name="Cros-Aarteil S."/>
            <person name="Calhoun S."/>
            <person name="Haridas S."/>
            <person name="Kuo A."/>
            <person name="Mondo S."/>
            <person name="Pangilinan J."/>
            <person name="Riley R."/>
            <person name="Labutti K."/>
            <person name="Andreopoulos B."/>
            <person name="Lipzen A."/>
            <person name="Chen C."/>
            <person name="Yanf M."/>
            <person name="Daum C."/>
            <person name="Ng V."/>
            <person name="Clum A."/>
            <person name="Ohm R."/>
            <person name="Martin F."/>
            <person name="Silar P."/>
            <person name="Natvig D."/>
            <person name="Lalanne C."/>
            <person name="Gautier V."/>
            <person name="Ament-Velasquez S.L."/>
            <person name="Kruys A."/>
            <person name="Hutchinson M.I."/>
            <person name="Powell A.J."/>
            <person name="Barry K."/>
            <person name="Miller A.N."/>
            <person name="Grigoriev I.V."/>
            <person name="Debuchy R."/>
            <person name="Gladieux P."/>
            <person name="Thoren M.H."/>
            <person name="Johannesson H."/>
        </authorList>
    </citation>
    <scope>NUCLEOTIDE SEQUENCE</scope>
    <source>
        <strain evidence="1">PSN243</strain>
    </source>
</reference>
<dbReference type="PANTHER" id="PTHR35186">
    <property type="entry name" value="ANK_REP_REGION DOMAIN-CONTAINING PROTEIN"/>
    <property type="match status" value="1"/>
</dbReference>
<comment type="caution">
    <text evidence="1">The sequence shown here is derived from an EMBL/GenBank/DDBJ whole genome shotgun (WGS) entry which is preliminary data.</text>
</comment>
<dbReference type="AlphaFoldDB" id="A0AAV9FZI7"/>
<name>A0AAV9FZI7_9PEZI</name>
<reference evidence="1" key="1">
    <citation type="journal article" date="2023" name="Mol. Phylogenet. Evol.">
        <title>Genome-scale phylogeny and comparative genomics of the fungal order Sordariales.</title>
        <authorList>
            <person name="Hensen N."/>
            <person name="Bonometti L."/>
            <person name="Westerberg I."/>
            <person name="Brannstrom I.O."/>
            <person name="Guillou S."/>
            <person name="Cros-Aarteil S."/>
            <person name="Calhoun S."/>
            <person name="Haridas S."/>
            <person name="Kuo A."/>
            <person name="Mondo S."/>
            <person name="Pangilinan J."/>
            <person name="Riley R."/>
            <person name="LaButti K."/>
            <person name="Andreopoulos B."/>
            <person name="Lipzen A."/>
            <person name="Chen C."/>
            <person name="Yan M."/>
            <person name="Daum C."/>
            <person name="Ng V."/>
            <person name="Clum A."/>
            <person name="Steindorff A."/>
            <person name="Ohm R.A."/>
            <person name="Martin F."/>
            <person name="Silar P."/>
            <person name="Natvig D.O."/>
            <person name="Lalanne C."/>
            <person name="Gautier V."/>
            <person name="Ament-Velasquez S.L."/>
            <person name="Kruys A."/>
            <person name="Hutchinson M.I."/>
            <person name="Powell A.J."/>
            <person name="Barry K."/>
            <person name="Miller A.N."/>
            <person name="Grigoriev I.V."/>
            <person name="Debuchy R."/>
            <person name="Gladieux P."/>
            <person name="Hiltunen Thoren M."/>
            <person name="Johannesson H."/>
        </authorList>
    </citation>
    <scope>NUCLEOTIDE SEQUENCE</scope>
    <source>
        <strain evidence="1">PSN243</strain>
    </source>
</reference>
<evidence type="ECO:0008006" key="3">
    <source>
        <dbReference type="Google" id="ProtNLM"/>
    </source>
</evidence>
<organism evidence="1 2">
    <name type="scientific">Podospora aff. communis PSN243</name>
    <dbReference type="NCBI Taxonomy" id="3040156"/>
    <lineage>
        <taxon>Eukaryota</taxon>
        <taxon>Fungi</taxon>
        <taxon>Dikarya</taxon>
        <taxon>Ascomycota</taxon>
        <taxon>Pezizomycotina</taxon>
        <taxon>Sordariomycetes</taxon>
        <taxon>Sordariomycetidae</taxon>
        <taxon>Sordariales</taxon>
        <taxon>Podosporaceae</taxon>
        <taxon>Podospora</taxon>
    </lineage>
</organism>
<protein>
    <recommendedName>
        <fullName evidence="3">Fungal N-terminal domain-containing protein</fullName>
    </recommendedName>
</protein>
<keyword evidence="2" id="KW-1185">Reference proteome</keyword>